<keyword evidence="6 9" id="KW-0812">Transmembrane</keyword>
<organism evidence="12 13">
    <name type="scientific">Sphaerobacter thermophilus (strain ATCC 49802 / DSM 20745 / KCCM 41009 / NCIMB 13125 / S 6022)</name>
    <dbReference type="NCBI Taxonomy" id="479434"/>
    <lineage>
        <taxon>Bacteria</taxon>
        <taxon>Pseudomonadati</taxon>
        <taxon>Thermomicrobiota</taxon>
        <taxon>Thermomicrobia</taxon>
        <taxon>Sphaerobacterales</taxon>
        <taxon>Sphaerobacterineae</taxon>
        <taxon>Sphaerobacteraceae</taxon>
        <taxon>Sphaerobacter</taxon>
    </lineage>
</organism>
<name>D1C744_SPHTD</name>
<keyword evidence="13" id="KW-1185">Reference proteome</keyword>
<evidence type="ECO:0000313" key="12">
    <source>
        <dbReference type="EMBL" id="ACZ37805.1"/>
    </source>
</evidence>
<comment type="similarity">
    <text evidence="2 10">Belongs to the binding-protein-dependent transport system permease family. CysTW subfamily.</text>
</comment>
<reference evidence="12 13" key="2">
    <citation type="journal article" date="2010" name="Stand. Genomic Sci.">
        <title>Complete genome sequence of Desulfohalobium retbaense type strain (HR(100)).</title>
        <authorList>
            <person name="Spring S."/>
            <person name="Nolan M."/>
            <person name="Lapidus A."/>
            <person name="Glavina Del Rio T."/>
            <person name="Copeland A."/>
            <person name="Tice H."/>
            <person name="Cheng J.F."/>
            <person name="Lucas S."/>
            <person name="Land M."/>
            <person name="Chen F."/>
            <person name="Bruce D."/>
            <person name="Goodwin L."/>
            <person name="Pitluck S."/>
            <person name="Ivanova N."/>
            <person name="Mavromatis K."/>
            <person name="Mikhailova N."/>
            <person name="Pati A."/>
            <person name="Chen A."/>
            <person name="Palaniappan K."/>
            <person name="Hauser L."/>
            <person name="Chang Y.J."/>
            <person name="Jeffries C.D."/>
            <person name="Munk C."/>
            <person name="Kiss H."/>
            <person name="Chain P."/>
            <person name="Han C."/>
            <person name="Brettin T."/>
            <person name="Detter J.C."/>
            <person name="Schuler E."/>
            <person name="Goker M."/>
            <person name="Rohde M."/>
            <person name="Bristow J."/>
            <person name="Eisen J.A."/>
            <person name="Markowitz V."/>
            <person name="Hugenholtz P."/>
            <person name="Kyrpides N.C."/>
            <person name="Klenk H.P."/>
        </authorList>
    </citation>
    <scope>NUCLEOTIDE SEQUENCE [LARGE SCALE GENOMIC DNA]</scope>
    <source>
        <strain evidence="13">ATCC 49802 / DSM 20745 / S 6022</strain>
    </source>
</reference>
<dbReference type="OrthoDB" id="9785113at2"/>
<evidence type="ECO:0000256" key="2">
    <source>
        <dbReference type="ARBA" id="ARBA00007069"/>
    </source>
</evidence>
<evidence type="ECO:0000256" key="9">
    <source>
        <dbReference type="RuleBase" id="RU363032"/>
    </source>
</evidence>
<evidence type="ECO:0000256" key="6">
    <source>
        <dbReference type="ARBA" id="ARBA00022692"/>
    </source>
</evidence>
<proteinExistence type="inferred from homology"/>
<feature type="transmembrane region" description="Helical" evidence="9">
    <location>
        <begin position="223"/>
        <end position="243"/>
    </location>
</feature>
<comment type="function">
    <text evidence="10">Part of the binding-protein-dependent transport system for phosphate; probably responsible for the translocation of the substrate across the membrane.</text>
</comment>
<dbReference type="Proteomes" id="UP000002027">
    <property type="component" value="Chromosome 1"/>
</dbReference>
<dbReference type="GO" id="GO:0005315">
    <property type="term" value="F:phosphate transmembrane transporter activity"/>
    <property type="evidence" value="ECO:0007669"/>
    <property type="project" value="InterPro"/>
</dbReference>
<dbReference type="PANTHER" id="PTHR30425:SF1">
    <property type="entry name" value="PHOSPHATE TRANSPORT SYSTEM PERMEASE PROTEIN PSTC"/>
    <property type="match status" value="1"/>
</dbReference>
<dbReference type="KEGG" id="sti:Sthe_0366"/>
<dbReference type="SUPFAM" id="SSF161098">
    <property type="entry name" value="MetI-like"/>
    <property type="match status" value="1"/>
</dbReference>
<keyword evidence="3 9" id="KW-0813">Transport</keyword>
<dbReference type="PANTHER" id="PTHR30425">
    <property type="entry name" value="PHOSPHATE TRANSPORT SYSTEM PERMEASE PROTEIN PST"/>
    <property type="match status" value="1"/>
</dbReference>
<feature type="transmembrane region" description="Helical" evidence="9">
    <location>
        <begin position="118"/>
        <end position="144"/>
    </location>
</feature>
<dbReference type="InterPro" id="IPR000515">
    <property type="entry name" value="MetI-like"/>
</dbReference>
<dbReference type="InterPro" id="IPR011864">
    <property type="entry name" value="Phosphate_PstC"/>
</dbReference>
<dbReference type="PROSITE" id="PS50928">
    <property type="entry name" value="ABC_TM1"/>
    <property type="match status" value="1"/>
</dbReference>
<dbReference type="NCBIfam" id="TIGR02138">
    <property type="entry name" value="phosphate_pstC"/>
    <property type="match status" value="1"/>
</dbReference>
<feature type="transmembrane region" description="Helical" evidence="9">
    <location>
        <begin position="289"/>
        <end position="313"/>
    </location>
</feature>
<feature type="transmembrane region" description="Helical" evidence="9">
    <location>
        <begin position="23"/>
        <end position="48"/>
    </location>
</feature>
<feature type="transmembrane region" description="Helical" evidence="9">
    <location>
        <begin position="164"/>
        <end position="186"/>
    </location>
</feature>
<sequence length="323" mass="34243">MIATGQPVSRSHRLRRRLRHGDVPFRLLAAAFAFVVVALLVAIVGVAWDGSAAAREVFGLRFLTRTAWNPVAGEFGALPAIYGTIVSSAIALLLAAPPGIMIGIFLSDLSPTRLRGPLSLMVELLAAIPSVVYGMWGIFVFIPFFRGAIAEPVSRALGDTVPFLAGPVTVGRGLLVAGIILAIMILPTIAAVSRDVLSVVPTHQREALLALGATRWEVIRHALLPYARAGIVGGMMLGLGRALGETMAATMVIGNTPRIDPSLFQPATTAASLIASQLPTTNTELHSSALVYLALVLFLITLLANSIARLLVWRVAGAAWRRR</sequence>
<dbReference type="HOGENOM" id="CLU_033621_1_3_0"/>
<keyword evidence="4 10" id="KW-1003">Cell membrane</keyword>
<evidence type="ECO:0000259" key="11">
    <source>
        <dbReference type="PROSITE" id="PS50928"/>
    </source>
</evidence>
<dbReference type="GO" id="GO:0006817">
    <property type="term" value="P:phosphate ion transport"/>
    <property type="evidence" value="ECO:0007669"/>
    <property type="project" value="UniProtKB-KW"/>
</dbReference>
<protein>
    <recommendedName>
        <fullName evidence="10">Phosphate transport system permease protein</fullName>
    </recommendedName>
</protein>
<dbReference type="GO" id="GO:0005886">
    <property type="term" value="C:plasma membrane"/>
    <property type="evidence" value="ECO:0007669"/>
    <property type="project" value="UniProtKB-SubCell"/>
</dbReference>
<keyword evidence="5 10" id="KW-0592">Phosphate transport</keyword>
<dbReference type="InParanoid" id="D1C744"/>
<evidence type="ECO:0000256" key="5">
    <source>
        <dbReference type="ARBA" id="ARBA00022592"/>
    </source>
</evidence>
<dbReference type="InterPro" id="IPR035906">
    <property type="entry name" value="MetI-like_sf"/>
</dbReference>
<comment type="subcellular location">
    <subcellularLocation>
        <location evidence="1 9">Cell membrane</location>
        <topology evidence="1 9">Multi-pass membrane protein</topology>
    </subcellularLocation>
</comment>
<dbReference type="AlphaFoldDB" id="D1C744"/>
<dbReference type="eggNOG" id="COG0573">
    <property type="taxonomic scope" value="Bacteria"/>
</dbReference>
<reference evidence="13" key="1">
    <citation type="submission" date="2009-11" db="EMBL/GenBank/DDBJ databases">
        <title>The complete chromosome 1 of Sphaerobacter thermophilus DSM 20745.</title>
        <authorList>
            <person name="Lucas S."/>
            <person name="Copeland A."/>
            <person name="Lapidus A."/>
            <person name="Glavina del Rio T."/>
            <person name="Dalin E."/>
            <person name="Tice H."/>
            <person name="Bruce D."/>
            <person name="Goodwin L."/>
            <person name="Pitluck S."/>
            <person name="Kyrpides N."/>
            <person name="Mavromatis K."/>
            <person name="Ivanova N."/>
            <person name="Mikhailova N."/>
            <person name="LaButti K.M."/>
            <person name="Clum A."/>
            <person name="Sun H.I."/>
            <person name="Brettin T."/>
            <person name="Detter J.C."/>
            <person name="Han C."/>
            <person name="Larimer F."/>
            <person name="Land M."/>
            <person name="Hauser L."/>
            <person name="Markowitz V."/>
            <person name="Cheng J.F."/>
            <person name="Hugenholtz P."/>
            <person name="Woyke T."/>
            <person name="Wu D."/>
            <person name="Steenblock K."/>
            <person name="Schneider S."/>
            <person name="Pukall R."/>
            <person name="Goeker M."/>
            <person name="Klenk H.P."/>
            <person name="Eisen J.A."/>
        </authorList>
    </citation>
    <scope>NUCLEOTIDE SEQUENCE [LARGE SCALE GENOMIC DNA]</scope>
    <source>
        <strain evidence="13">ATCC 49802 / DSM 20745 / S 6022</strain>
    </source>
</reference>
<evidence type="ECO:0000256" key="3">
    <source>
        <dbReference type="ARBA" id="ARBA00022448"/>
    </source>
</evidence>
<gene>
    <name evidence="12" type="ordered locus">Sthe_0366</name>
</gene>
<evidence type="ECO:0000256" key="1">
    <source>
        <dbReference type="ARBA" id="ARBA00004651"/>
    </source>
</evidence>
<evidence type="ECO:0000256" key="7">
    <source>
        <dbReference type="ARBA" id="ARBA00022989"/>
    </source>
</evidence>
<accession>D1C744</accession>
<evidence type="ECO:0000313" key="13">
    <source>
        <dbReference type="Proteomes" id="UP000002027"/>
    </source>
</evidence>
<feature type="transmembrane region" description="Helical" evidence="9">
    <location>
        <begin position="80"/>
        <end position="106"/>
    </location>
</feature>
<dbReference type="FunCoup" id="D1C744">
    <property type="interactions" value="275"/>
</dbReference>
<evidence type="ECO:0000256" key="10">
    <source>
        <dbReference type="RuleBase" id="RU363054"/>
    </source>
</evidence>
<dbReference type="Pfam" id="PF00528">
    <property type="entry name" value="BPD_transp_1"/>
    <property type="match status" value="1"/>
</dbReference>
<dbReference type="InterPro" id="IPR051124">
    <property type="entry name" value="Phosphate_Transport_Permease"/>
</dbReference>
<dbReference type="CDD" id="cd06261">
    <property type="entry name" value="TM_PBP2"/>
    <property type="match status" value="1"/>
</dbReference>
<dbReference type="Gene3D" id="1.10.3720.10">
    <property type="entry name" value="MetI-like"/>
    <property type="match status" value="1"/>
</dbReference>
<dbReference type="STRING" id="479434.Sthe_0366"/>
<feature type="domain" description="ABC transmembrane type-1" evidence="11">
    <location>
        <begin position="81"/>
        <end position="308"/>
    </location>
</feature>
<evidence type="ECO:0000256" key="4">
    <source>
        <dbReference type="ARBA" id="ARBA00022475"/>
    </source>
</evidence>
<keyword evidence="7 9" id="KW-1133">Transmembrane helix</keyword>
<keyword evidence="8 9" id="KW-0472">Membrane</keyword>
<dbReference type="EMBL" id="CP001823">
    <property type="protein sequence ID" value="ACZ37805.1"/>
    <property type="molecule type" value="Genomic_DNA"/>
</dbReference>
<evidence type="ECO:0000256" key="8">
    <source>
        <dbReference type="ARBA" id="ARBA00023136"/>
    </source>
</evidence>